<dbReference type="InterPro" id="IPR052609">
    <property type="entry name" value="Ribosome_Biogenesis_Reg"/>
</dbReference>
<dbReference type="Proteomes" id="UP000694620">
    <property type="component" value="Chromosome 3"/>
</dbReference>
<dbReference type="GO" id="GO:0042254">
    <property type="term" value="P:ribosome biogenesis"/>
    <property type="evidence" value="ECO:0007669"/>
    <property type="project" value="TreeGrafter"/>
</dbReference>
<protein>
    <submittedName>
        <fullName evidence="1">URB2 ribosome biogenesis homolog</fullName>
    </submittedName>
</protein>
<reference evidence="1" key="1">
    <citation type="submission" date="2021-06" db="EMBL/GenBank/DDBJ databases">
        <authorList>
            <consortium name="Wellcome Sanger Institute Data Sharing"/>
        </authorList>
    </citation>
    <scope>NUCLEOTIDE SEQUENCE [LARGE SCALE GENOMIC DNA]</scope>
</reference>
<dbReference type="GeneTree" id="ENSGT00390000009258"/>
<evidence type="ECO:0000313" key="2">
    <source>
        <dbReference type="Proteomes" id="UP000694620"/>
    </source>
</evidence>
<name>A0A8C4RVI8_ERPCA</name>
<evidence type="ECO:0000313" key="1">
    <source>
        <dbReference type="Ensembl" id="ENSECRP00000005817.1"/>
    </source>
</evidence>
<accession>A0A8C4RVI8</accession>
<dbReference type="Ensembl" id="ENSECRT00000005915.1">
    <property type="protein sequence ID" value="ENSECRP00000005817.1"/>
    <property type="gene ID" value="ENSECRG00000003894.1"/>
</dbReference>
<organism evidence="1 2">
    <name type="scientific">Erpetoichthys calabaricus</name>
    <name type="common">Rope fish</name>
    <name type="synonym">Calamoichthys calabaricus</name>
    <dbReference type="NCBI Taxonomy" id="27687"/>
    <lineage>
        <taxon>Eukaryota</taxon>
        <taxon>Metazoa</taxon>
        <taxon>Chordata</taxon>
        <taxon>Craniata</taxon>
        <taxon>Vertebrata</taxon>
        <taxon>Euteleostomi</taxon>
        <taxon>Actinopterygii</taxon>
        <taxon>Polypteriformes</taxon>
        <taxon>Polypteridae</taxon>
        <taxon>Erpetoichthys</taxon>
    </lineage>
</organism>
<keyword evidence="2" id="KW-1185">Reference proteome</keyword>
<dbReference type="PANTHER" id="PTHR15682">
    <property type="entry name" value="UNHEALTHY RIBOSOME BIOGENESIS PROTEIN 2 HOMOLOG"/>
    <property type="match status" value="1"/>
</dbReference>
<sequence>MASVYTGIYLRLKGSKTPWKDKLKLAHFAWISPLCFLPNKEQVLLDWVSYSLSGYYSRKLDLEQDVIEGLWTYLEDMLYSSKLQNLLFKKGKTVTLRFTLAQAINESLSVCASSSAPLYISNVLSCCKNILSSPVLSIVYTAKIQLMVDLLSKLTILACSDLKHQHVALNVNLFEVLLLIFNKFQILLKQQTNPNRTFGLVTSQLLQPCLLLRYLLTSRKWTTDDDTTLQHHLSKKICSEIFALLQYGIFSFEHLPSFKKEFQLIQTEAPKEKNSTTSKNLLNPLSVILQKITDDQFSDQSLHFSVRTSSVPLLYKMSLESFCVNEENHILLFHILARFILSMGLSHGSTKTLSGVEWSQALLALESLLNSALTCDIYNVAVDRLQHKETQFHFYTEIAQQLLKHPQPDCPAWYRCLKTFVLLNHLIVEPSLNELLYSGWISVDCIDGQVKNAQDDLLCTLFQTYAKLRQLTNIFEVVILLICLPLPNEPKQLLFSDFFLKKLCECIFELPTNQVLDICNLMLQKCKISLIPHLEGNKSIALKLFLISSMLHSVLFSMKSLDNTTPLPLVQRTNDLLRRMFDDSIRPLMLLLQTNNVSKKKWFKKVYEAMLLLLYTRTEIITVFQMHCVKFASLFDPYEKSKESANVSCNFFSDMPTETSLCLFRAAQHCGPMIQLLLELLTIHKIKQNLLHVETRNNSEILLKTQEAVTFVVKSGGSSLKLKNNNELWKNNNELWCRQISNVDANTFPAAHWLLVVSNLSLISPFLSREDLIDTADVLLNTVLFNDPSIDTQYGDLDLSVPLISKQFLASGQLIEMPALHSAFIGCLIKRFHSLLGVKTNPVLQCLTDKELKWSTFQKYIKDDTGMTGEIEELWKTLEMAAQEIQRLFGTGFRLTLPDKYLATFVHLLQMTASINPDGMTSADHSRCFLILLFIVLSVEPSYKGMVADTIKILSNAYTCLTFLLAGRNINSIFRIMHASDILEMVMTSVFSLVSCSFFASDDYMQVFDFFHKVQNFLSEMLNIVIERKSSIQMNMEKIAAFLLNCETASKLTSGEHLDNLKPAASRFLLIILTTVSQVVNSHFSLLNKNSPIAETFICLHEKIALVHAPVIESFVKIVHCHKQDQVLVIDSVTGLIEAERNCLSHKATAKSSKPLTTLQYSSLYESYNQHILKELCSSEQPLEFIRSALSFMKAFYLANIEHSEEEMDAVIISYLQNLKELLSAPWITLSSVENLEVHLKELITVLTENCSASQFYVILHMIIEDLDVGNIWKQSHRIVWSGVTLTRLLVSCPLAEGNSKVFWRTVPQL</sequence>
<proteinExistence type="predicted"/>
<reference evidence="1" key="3">
    <citation type="submission" date="2025-09" db="UniProtKB">
        <authorList>
            <consortium name="Ensembl"/>
        </authorList>
    </citation>
    <scope>IDENTIFICATION</scope>
</reference>
<reference evidence="1" key="2">
    <citation type="submission" date="2025-08" db="UniProtKB">
        <authorList>
            <consortium name="Ensembl"/>
        </authorList>
    </citation>
    <scope>IDENTIFICATION</scope>
</reference>
<dbReference type="PANTHER" id="PTHR15682:SF2">
    <property type="entry name" value="UNHEALTHY RIBOSOME BIOGENESIS PROTEIN 2 HOMOLOG"/>
    <property type="match status" value="1"/>
</dbReference>
<dbReference type="GO" id="GO:0005730">
    <property type="term" value="C:nucleolus"/>
    <property type="evidence" value="ECO:0007669"/>
    <property type="project" value="TreeGrafter"/>
</dbReference>